<keyword evidence="1" id="KW-0812">Transmembrane</keyword>
<dbReference type="InterPro" id="IPR007404">
    <property type="entry name" value="YdjM-like"/>
</dbReference>
<proteinExistence type="predicted"/>
<dbReference type="Proteomes" id="UP000245577">
    <property type="component" value="Unassembled WGS sequence"/>
</dbReference>
<dbReference type="OrthoDB" id="118042at2157"/>
<feature type="transmembrane region" description="Helical" evidence="1">
    <location>
        <begin position="50"/>
        <end position="80"/>
    </location>
</feature>
<keyword evidence="1" id="KW-1133">Transmembrane helix</keyword>
<keyword evidence="3" id="KW-1185">Reference proteome</keyword>
<feature type="transmembrane region" description="Helical" evidence="1">
    <location>
        <begin position="141"/>
        <end position="161"/>
    </location>
</feature>
<evidence type="ECO:0000313" key="2">
    <source>
        <dbReference type="EMBL" id="PWB85749.1"/>
    </source>
</evidence>
<dbReference type="RefSeq" id="WP_116669401.1">
    <property type="nucleotide sequence ID" value="NZ_CASEFK010000019.1"/>
</dbReference>
<gene>
    <name evidence="2" type="ORF">MBBWO_05950</name>
</gene>
<feature type="transmembrane region" description="Helical" evidence="1">
    <location>
        <begin position="92"/>
        <end position="110"/>
    </location>
</feature>
<dbReference type="EMBL" id="MZGU01000004">
    <property type="protein sequence ID" value="PWB85749.1"/>
    <property type="molecule type" value="Genomic_DNA"/>
</dbReference>
<reference evidence="2 3" key="1">
    <citation type="submission" date="2017-03" db="EMBL/GenBank/DDBJ databases">
        <title>Genome sequence of Methanobrevibacter wosei.</title>
        <authorList>
            <person name="Poehlein A."/>
            <person name="Seedorf H."/>
            <person name="Daniel R."/>
        </authorList>
    </citation>
    <scope>NUCLEOTIDE SEQUENCE [LARGE SCALE GENOMIC DNA]</scope>
    <source>
        <strain evidence="2 3">DSM 11979</strain>
    </source>
</reference>
<name>A0A2U1S6S8_9EURY</name>
<sequence>MSSYKGHTLFALILSLLFFHNPLIVALTVIGANIPDFDHKFKRDTVYKIIILGLVLFIVLYMLKLPYLLGLIVLFLGLTFYFSQHRSFTHSIFGLFVLTATVSLILIFAAELIPFSNAYILMFILIILIGFLFLNNHLLAIFIACFVLSILFFGPISINYIEVAFGLFLGILSHIVLDSFSPAGIKLFAPISSKKVHKKFGMVIIAILAILAIVYYIYYGNFFIDLILGFLQSMI</sequence>
<organism evidence="2 3">
    <name type="scientific">Methanobrevibacter woesei</name>
    <dbReference type="NCBI Taxonomy" id="190976"/>
    <lineage>
        <taxon>Archaea</taxon>
        <taxon>Methanobacteriati</taxon>
        <taxon>Methanobacteriota</taxon>
        <taxon>Methanomada group</taxon>
        <taxon>Methanobacteria</taxon>
        <taxon>Methanobacteriales</taxon>
        <taxon>Methanobacteriaceae</taxon>
        <taxon>Methanobrevibacter</taxon>
    </lineage>
</organism>
<evidence type="ECO:0000313" key="3">
    <source>
        <dbReference type="Proteomes" id="UP000245577"/>
    </source>
</evidence>
<keyword evidence="1" id="KW-0472">Membrane</keyword>
<evidence type="ECO:0000256" key="1">
    <source>
        <dbReference type="SAM" id="Phobius"/>
    </source>
</evidence>
<accession>A0A2U1S6S8</accession>
<evidence type="ECO:0008006" key="4">
    <source>
        <dbReference type="Google" id="ProtNLM"/>
    </source>
</evidence>
<dbReference type="Pfam" id="PF04307">
    <property type="entry name" value="YdjM"/>
    <property type="match status" value="1"/>
</dbReference>
<comment type="caution">
    <text evidence="2">The sequence shown here is derived from an EMBL/GenBank/DDBJ whole genome shotgun (WGS) entry which is preliminary data.</text>
</comment>
<feature type="transmembrane region" description="Helical" evidence="1">
    <location>
        <begin position="167"/>
        <end position="188"/>
    </location>
</feature>
<feature type="transmembrane region" description="Helical" evidence="1">
    <location>
        <begin position="116"/>
        <end position="134"/>
    </location>
</feature>
<feature type="transmembrane region" description="Helical" evidence="1">
    <location>
        <begin position="200"/>
        <end position="218"/>
    </location>
</feature>
<dbReference type="AlphaFoldDB" id="A0A2U1S6S8"/>
<protein>
    <recommendedName>
        <fullName evidence="4">Inner membrane protein</fullName>
    </recommendedName>
</protein>